<dbReference type="GO" id="GO:0016020">
    <property type="term" value="C:membrane"/>
    <property type="evidence" value="ECO:0007669"/>
    <property type="project" value="UniProtKB-SubCell"/>
</dbReference>
<dbReference type="InterPro" id="IPR002401">
    <property type="entry name" value="Cyt_P450_E_grp-I"/>
</dbReference>
<evidence type="ECO:0000256" key="10">
    <source>
        <dbReference type="SAM" id="Phobius"/>
    </source>
</evidence>
<keyword evidence="2 10" id="KW-0812">Transmembrane</keyword>
<evidence type="ECO:0000256" key="8">
    <source>
        <dbReference type="SAM" id="Coils"/>
    </source>
</evidence>
<dbReference type="PROSITE" id="PS00086">
    <property type="entry name" value="CYTOCHROME_P450"/>
    <property type="match status" value="1"/>
</dbReference>
<feature type="compositionally biased region" description="Basic and acidic residues" evidence="9">
    <location>
        <begin position="691"/>
        <end position="701"/>
    </location>
</feature>
<dbReference type="Gene3D" id="1.10.630.10">
    <property type="entry name" value="Cytochrome P450"/>
    <property type="match status" value="1"/>
</dbReference>
<gene>
    <name evidence="11" type="ORF">OLC1_LOCUS19064</name>
</gene>
<feature type="compositionally biased region" description="Acidic residues" evidence="9">
    <location>
        <begin position="951"/>
        <end position="961"/>
    </location>
</feature>
<name>A0AAV1DY37_OLDCO</name>
<keyword evidence="7" id="KW-0349">Heme</keyword>
<protein>
    <submittedName>
        <fullName evidence="11">OLC1v1012053C1</fullName>
    </submittedName>
</protein>
<dbReference type="PRINTS" id="PR00463">
    <property type="entry name" value="EP450I"/>
</dbReference>
<sequence length="1164" mass="132006">METEYHNSVNFASVGVITLSSLFLVLFIYQSQYHHKRRKINHRLPAGRTGFPIIGENMDLASSGPEVFIRDRMKKYDPATATATAGSSSSSSGVVFRTSLMGEKNMAVFCGAEGNKFVFSKDFKDINPWWPAAFGAPLGFPLPKGWTATDSVKITRIFVHEFLRPETLKTWIPIMDSMSRKHIQTEWAPYEDIKVYPVSKKMVFSLVCRIFLGMKDEEGEDIDRINVDTLKRYFDLAVTFMFSFPIDFPGTAYNKATRAGKVVKEGVLKMVIQKIQQGHQVDDDEQQSVDLLTHILFRSKNYDRSCLRLEDICNVLMATLLPAYDDITAGVTFVLKFLAQLPHIYNQVYSECMDIARSKVEDELINWDDIHKMQYCWNVVRESMRLIPPSAGAFGEVTSDLSFEGFTVPKGWKTFWSGYSTHKDSKYFPNPEDFDPSRFEGNGPAPYAYVPFGGGPRICPGRDYARVHILVFLYNVVTRFKLELLDPNEKVMYHMTPFPEHGLPVRLIPHVNRGTTVASLIQCFDWETGDGETLELCEGLGQPVYMAQPLLANAPDIMVDNIYFRRSEKKSRSEEEEVSKLVLSANHPVTPPADAQGSLPPVTIANLRSYNSKREWQPLPKVPKKIKEFANDLEKLERYPKILGYGVVQHFVPVMPIEGLEADKILDVPFEEKEARQTKETIPPITENEAPSEKETSEKESGPSTRPNHVEKGKNPVEGNVTIFFPKIPTGGPAVVVHTFDNPPTIECPVLEEFAANLTEADGLKLMSAVMKNHAKRSRDLRRELTEAQAKRDQVVIEKRALEERNQQLQAKEVELALVQTQLGELKQKFQEYYNLHISKEDLNKWCTAFCWRMLSSGGMTFAVEEINTASMAYRGHAVAIEGLKRLKSKKPIKSATLWEPLCEALSKMGSLENITSFLEDVAPIFTRGPGEEMAIPKVVDEDFRIDLEEDENETAEEDDTGNSGPKDQDPPTVGDTRGAEEGNPSIEESTEDQPGNDSHSQTADSLILEANINEEMAILRKENVQLKCRERIAVSLWFLEKFHILSLVEKQIQIRTERFIAAIEMLKKRTKEAEFYSRQSAVQQNILVDREILLTILKGLDEHEKARERTAAEEFLLRLDEQDWEIVDLKDKLNQCIDHLRTLGFSGVIKSSRFNPKGEDLSI</sequence>
<dbReference type="GO" id="GO:0016705">
    <property type="term" value="F:oxidoreductase activity, acting on paired donors, with incorporation or reduction of molecular oxygen"/>
    <property type="evidence" value="ECO:0007669"/>
    <property type="project" value="InterPro"/>
</dbReference>
<keyword evidence="6 7" id="KW-0408">Iron</keyword>
<evidence type="ECO:0000256" key="4">
    <source>
        <dbReference type="ARBA" id="ARBA00022989"/>
    </source>
</evidence>
<feature type="compositionally biased region" description="Polar residues" evidence="9">
    <location>
        <begin position="993"/>
        <end position="1003"/>
    </location>
</feature>
<evidence type="ECO:0000256" key="2">
    <source>
        <dbReference type="ARBA" id="ARBA00022692"/>
    </source>
</evidence>
<comment type="subcellular location">
    <subcellularLocation>
        <location evidence="1">Membrane</location>
        <topology evidence="1">Single-pass membrane protein</topology>
    </subcellularLocation>
</comment>
<dbReference type="GO" id="GO:0005506">
    <property type="term" value="F:iron ion binding"/>
    <property type="evidence" value="ECO:0007669"/>
    <property type="project" value="InterPro"/>
</dbReference>
<keyword evidence="4 10" id="KW-1133">Transmembrane helix</keyword>
<evidence type="ECO:0000313" key="11">
    <source>
        <dbReference type="EMBL" id="CAI9111745.1"/>
    </source>
</evidence>
<keyword evidence="8" id="KW-0175">Coiled coil</keyword>
<evidence type="ECO:0000256" key="7">
    <source>
        <dbReference type="PIRSR" id="PIRSR602401-1"/>
    </source>
</evidence>
<keyword evidence="5" id="KW-0560">Oxidoreductase</keyword>
<keyword evidence="3 7" id="KW-0479">Metal-binding</keyword>
<feature type="region of interest" description="Disordered" evidence="9">
    <location>
        <begin position="951"/>
        <end position="1003"/>
    </location>
</feature>
<proteinExistence type="predicted"/>
<dbReference type="EMBL" id="OX459124">
    <property type="protein sequence ID" value="CAI9111745.1"/>
    <property type="molecule type" value="Genomic_DNA"/>
</dbReference>
<dbReference type="Pfam" id="PF00067">
    <property type="entry name" value="p450"/>
    <property type="match status" value="1"/>
</dbReference>
<dbReference type="InterPro" id="IPR036396">
    <property type="entry name" value="Cyt_P450_sf"/>
</dbReference>
<keyword evidence="12" id="KW-1185">Reference proteome</keyword>
<dbReference type="GO" id="GO:0016125">
    <property type="term" value="P:sterol metabolic process"/>
    <property type="evidence" value="ECO:0007669"/>
    <property type="project" value="TreeGrafter"/>
</dbReference>
<reference evidence="11" key="1">
    <citation type="submission" date="2023-03" db="EMBL/GenBank/DDBJ databases">
        <authorList>
            <person name="Julca I."/>
        </authorList>
    </citation>
    <scope>NUCLEOTIDE SEQUENCE</scope>
</reference>
<feature type="coiled-coil region" evidence="8">
    <location>
        <begin position="771"/>
        <end position="829"/>
    </location>
</feature>
<dbReference type="InterPro" id="IPR001128">
    <property type="entry name" value="Cyt_P450"/>
</dbReference>
<dbReference type="GO" id="GO:0020037">
    <property type="term" value="F:heme binding"/>
    <property type="evidence" value="ECO:0007669"/>
    <property type="project" value="InterPro"/>
</dbReference>
<accession>A0AAV1DY37</accession>
<evidence type="ECO:0000256" key="9">
    <source>
        <dbReference type="SAM" id="MobiDB-lite"/>
    </source>
</evidence>
<dbReference type="Proteomes" id="UP001161247">
    <property type="component" value="Chromosome 7"/>
</dbReference>
<dbReference type="SUPFAM" id="SSF48264">
    <property type="entry name" value="Cytochrome P450"/>
    <property type="match status" value="1"/>
</dbReference>
<dbReference type="GO" id="GO:0004497">
    <property type="term" value="F:monooxygenase activity"/>
    <property type="evidence" value="ECO:0007669"/>
    <property type="project" value="InterPro"/>
</dbReference>
<dbReference type="PANTHER" id="PTHR24286:SF53">
    <property type="entry name" value="BETA-AMYRIN 28-OXIDASE-LIKE"/>
    <property type="match status" value="1"/>
</dbReference>
<evidence type="ECO:0000256" key="1">
    <source>
        <dbReference type="ARBA" id="ARBA00004167"/>
    </source>
</evidence>
<organism evidence="11 12">
    <name type="scientific">Oldenlandia corymbosa var. corymbosa</name>
    <dbReference type="NCBI Taxonomy" id="529605"/>
    <lineage>
        <taxon>Eukaryota</taxon>
        <taxon>Viridiplantae</taxon>
        <taxon>Streptophyta</taxon>
        <taxon>Embryophyta</taxon>
        <taxon>Tracheophyta</taxon>
        <taxon>Spermatophyta</taxon>
        <taxon>Magnoliopsida</taxon>
        <taxon>eudicotyledons</taxon>
        <taxon>Gunneridae</taxon>
        <taxon>Pentapetalae</taxon>
        <taxon>asterids</taxon>
        <taxon>lamiids</taxon>
        <taxon>Gentianales</taxon>
        <taxon>Rubiaceae</taxon>
        <taxon>Rubioideae</taxon>
        <taxon>Spermacoceae</taxon>
        <taxon>Hedyotis-Oldenlandia complex</taxon>
        <taxon>Oldenlandia</taxon>
    </lineage>
</organism>
<dbReference type="InterPro" id="IPR017972">
    <property type="entry name" value="Cyt_P450_CS"/>
</dbReference>
<evidence type="ECO:0000313" key="12">
    <source>
        <dbReference type="Proteomes" id="UP001161247"/>
    </source>
</evidence>
<feature type="binding site" description="axial binding residue" evidence="7">
    <location>
        <position position="459"/>
    </location>
    <ligand>
        <name>heme</name>
        <dbReference type="ChEBI" id="CHEBI:30413"/>
    </ligand>
    <ligandPart>
        <name>Fe</name>
        <dbReference type="ChEBI" id="CHEBI:18248"/>
    </ligandPart>
</feature>
<dbReference type="PANTHER" id="PTHR24286">
    <property type="entry name" value="CYTOCHROME P450 26"/>
    <property type="match status" value="1"/>
</dbReference>
<keyword evidence="10" id="KW-0472">Membrane</keyword>
<evidence type="ECO:0000256" key="3">
    <source>
        <dbReference type="ARBA" id="ARBA00022723"/>
    </source>
</evidence>
<comment type="cofactor">
    <cofactor evidence="7">
        <name>heme</name>
        <dbReference type="ChEBI" id="CHEBI:30413"/>
    </cofactor>
</comment>
<evidence type="ECO:0000256" key="5">
    <source>
        <dbReference type="ARBA" id="ARBA00023002"/>
    </source>
</evidence>
<feature type="region of interest" description="Disordered" evidence="9">
    <location>
        <begin position="673"/>
        <end position="717"/>
    </location>
</feature>
<dbReference type="AlphaFoldDB" id="A0AAV1DY37"/>
<evidence type="ECO:0000256" key="6">
    <source>
        <dbReference type="ARBA" id="ARBA00023004"/>
    </source>
</evidence>
<feature type="transmembrane region" description="Helical" evidence="10">
    <location>
        <begin position="12"/>
        <end position="29"/>
    </location>
</feature>